<dbReference type="GO" id="GO:0009986">
    <property type="term" value="C:cell surface"/>
    <property type="evidence" value="ECO:0007669"/>
    <property type="project" value="TreeGrafter"/>
</dbReference>
<dbReference type="InterPro" id="IPR007110">
    <property type="entry name" value="Ig-like_dom"/>
</dbReference>
<keyword evidence="4" id="KW-0472">Membrane</keyword>
<evidence type="ECO:0000313" key="6">
    <source>
        <dbReference type="EMBL" id="NWQ97608.1"/>
    </source>
</evidence>
<dbReference type="PANTHER" id="PTHR16423">
    <property type="entry name" value="TREM-LIKE TRANSCRIPT PROTEIN"/>
    <property type="match status" value="1"/>
</dbReference>
<comment type="caution">
    <text evidence="6">The sequence shown here is derived from an EMBL/GenBank/DDBJ whole genome shotgun (WGS) entry which is preliminary data.</text>
</comment>
<feature type="domain" description="Ig-like" evidence="5">
    <location>
        <begin position="9"/>
        <end position="127"/>
    </location>
</feature>
<dbReference type="AlphaFoldDB" id="A0A7K4THW5"/>
<name>A0A7K4THW5_9CHAR</name>
<keyword evidence="7" id="KW-1185">Reference proteome</keyword>
<dbReference type="SMART" id="SM00409">
    <property type="entry name" value="IG"/>
    <property type="match status" value="2"/>
</dbReference>
<evidence type="ECO:0000313" key="7">
    <source>
        <dbReference type="Proteomes" id="UP000574691"/>
    </source>
</evidence>
<reference evidence="6 7" key="1">
    <citation type="submission" date="2019-09" db="EMBL/GenBank/DDBJ databases">
        <title>Bird 10,000 Genomes (B10K) Project - Family phase.</title>
        <authorList>
            <person name="Zhang G."/>
        </authorList>
    </citation>
    <scope>NUCLEOTIDE SEQUENCE [LARGE SCALE GENOMIC DNA]</scope>
    <source>
        <strain evidence="6">B10K-DU-001-64</strain>
        <tissue evidence="6">Muscle</tissue>
    </source>
</reference>
<dbReference type="Proteomes" id="UP000574691">
    <property type="component" value="Unassembled WGS sequence"/>
</dbReference>
<keyword evidence="4" id="KW-0812">Transmembrane</keyword>
<keyword evidence="1" id="KW-0732">Signal</keyword>
<keyword evidence="3" id="KW-0393">Immunoglobulin domain</keyword>
<protein>
    <submittedName>
        <fullName evidence="6">CLM7 protein</fullName>
    </submittedName>
</protein>
<dbReference type="InterPro" id="IPR052314">
    <property type="entry name" value="Immune_rcpt_domain"/>
</dbReference>
<dbReference type="InterPro" id="IPR013783">
    <property type="entry name" value="Ig-like_fold"/>
</dbReference>
<evidence type="ECO:0000256" key="2">
    <source>
        <dbReference type="ARBA" id="ARBA00023157"/>
    </source>
</evidence>
<dbReference type="InterPro" id="IPR036179">
    <property type="entry name" value="Ig-like_dom_sf"/>
</dbReference>
<feature type="transmembrane region" description="Helical" evidence="4">
    <location>
        <begin position="270"/>
        <end position="293"/>
    </location>
</feature>
<dbReference type="Gene3D" id="2.60.40.10">
    <property type="entry name" value="Immunoglobulins"/>
    <property type="match status" value="2"/>
</dbReference>
<dbReference type="PANTHER" id="PTHR16423:SF6">
    <property type="entry name" value="TRIGGERING RECEPTOR EXPRESSED ON MYELOID CELLS 2-RELATED"/>
    <property type="match status" value="1"/>
</dbReference>
<evidence type="ECO:0000256" key="3">
    <source>
        <dbReference type="ARBA" id="ARBA00023319"/>
    </source>
</evidence>
<dbReference type="InterPro" id="IPR013106">
    <property type="entry name" value="Ig_V-set"/>
</dbReference>
<evidence type="ECO:0000256" key="1">
    <source>
        <dbReference type="ARBA" id="ARBA00022729"/>
    </source>
</evidence>
<sequence length="379" mass="43190">LHQLPSASPHLILTGLQAQTPDVEERRSEGSTLRFQCPYTAQTDYQQQKAWCRVRDDECDLLVETTDGTRTYPYRTQATKGNATIVDDQQYRTVSISMTNLQAKDSGIYSCAYRSHSNKYIPLRTISLNVFKELHKWELDSLSVQCPYGALGYSTGTKAWCRTEGQTGCKVVVRTDYPSTWRNTKALEDRTMIMDDAQKRTVIITIQKLQAQDSSVYWCALYRGSRLIRIMEFHLSVSKSEYPLTAKCTCCYISASPPCLFSLTSNVHTFIILSGVLSILFILAFISSVTLCIRRRKQLKRTGNRQAEDTYDKPENIVQLASTERMESPKDDSKDLKYVTLNFKSRLSPEDPLYCNVEPSQAHRKPKDENVEYATIALT</sequence>
<dbReference type="SUPFAM" id="SSF48726">
    <property type="entry name" value="Immunoglobulin"/>
    <property type="match status" value="2"/>
</dbReference>
<evidence type="ECO:0000259" key="5">
    <source>
        <dbReference type="PROSITE" id="PS50835"/>
    </source>
</evidence>
<dbReference type="EMBL" id="VYXH01011720">
    <property type="protein sequence ID" value="NWQ97608.1"/>
    <property type="molecule type" value="Genomic_DNA"/>
</dbReference>
<gene>
    <name evidence="6" type="primary">Cd300lb</name>
    <name evidence="6" type="ORF">BURBIS_R15215</name>
</gene>
<keyword evidence="4" id="KW-1133">Transmembrane helix</keyword>
<dbReference type="InterPro" id="IPR003599">
    <property type="entry name" value="Ig_sub"/>
</dbReference>
<dbReference type="PROSITE" id="PS50835">
    <property type="entry name" value="IG_LIKE"/>
    <property type="match status" value="1"/>
</dbReference>
<accession>A0A7K4THW5</accession>
<keyword evidence="2" id="KW-1015">Disulfide bond</keyword>
<feature type="non-terminal residue" evidence="6">
    <location>
        <position position="1"/>
    </location>
</feature>
<proteinExistence type="predicted"/>
<dbReference type="Pfam" id="PF07686">
    <property type="entry name" value="V-set"/>
    <property type="match status" value="2"/>
</dbReference>
<feature type="non-terminal residue" evidence="6">
    <location>
        <position position="379"/>
    </location>
</feature>
<organism evidence="6 7">
    <name type="scientific">Burhinus bistriatus</name>
    <dbReference type="NCBI Taxonomy" id="240201"/>
    <lineage>
        <taxon>Eukaryota</taxon>
        <taxon>Metazoa</taxon>
        <taxon>Chordata</taxon>
        <taxon>Craniata</taxon>
        <taxon>Vertebrata</taxon>
        <taxon>Euteleostomi</taxon>
        <taxon>Archelosauria</taxon>
        <taxon>Archosauria</taxon>
        <taxon>Dinosauria</taxon>
        <taxon>Saurischia</taxon>
        <taxon>Theropoda</taxon>
        <taxon>Coelurosauria</taxon>
        <taxon>Aves</taxon>
        <taxon>Neognathae</taxon>
        <taxon>Neoaves</taxon>
        <taxon>Charadriiformes</taxon>
        <taxon>Burhinidae</taxon>
        <taxon>Burhinus</taxon>
    </lineage>
</organism>
<dbReference type="GO" id="GO:0038023">
    <property type="term" value="F:signaling receptor activity"/>
    <property type="evidence" value="ECO:0007669"/>
    <property type="project" value="TreeGrafter"/>
</dbReference>
<evidence type="ECO:0000256" key="4">
    <source>
        <dbReference type="SAM" id="Phobius"/>
    </source>
</evidence>